<dbReference type="GO" id="GO:0005737">
    <property type="term" value="C:cytoplasm"/>
    <property type="evidence" value="ECO:0007669"/>
    <property type="project" value="UniProtKB-SubCell"/>
</dbReference>
<dbReference type="AlphaFoldDB" id="A0A382RA60"/>
<dbReference type="InterPro" id="IPR005631">
    <property type="entry name" value="SDH"/>
</dbReference>
<dbReference type="EMBL" id="UINC01119898">
    <property type="protein sequence ID" value="SVC94037.1"/>
    <property type="molecule type" value="Genomic_DNA"/>
</dbReference>
<organism evidence="4">
    <name type="scientific">marine metagenome</name>
    <dbReference type="NCBI Taxonomy" id="408172"/>
    <lineage>
        <taxon>unclassified sequences</taxon>
        <taxon>metagenomes</taxon>
        <taxon>ecological metagenomes</taxon>
    </lineage>
</organism>
<name>A0A382RA60_9ZZZZ</name>
<gene>
    <name evidence="4" type="ORF">METZ01_LOCUS346891</name>
</gene>
<dbReference type="Gene3D" id="1.10.150.250">
    <property type="entry name" value="Flavinator of succinate dehydrogenase"/>
    <property type="match status" value="1"/>
</dbReference>
<comment type="subcellular location">
    <subcellularLocation>
        <location evidence="1">Cytoplasm</location>
    </subcellularLocation>
</comment>
<dbReference type="InterPro" id="IPR050531">
    <property type="entry name" value="SdhE_FAD_assembly_factor"/>
</dbReference>
<dbReference type="InterPro" id="IPR036714">
    <property type="entry name" value="SDH_sf"/>
</dbReference>
<sequence>MTICIERNIESAAALSCLKWRCRRGMLELDVLLERFLKHQYAAASVETQTAFELLLTLPDPEIFALIMDRQFTEDPQLRDVIQQLRHSH</sequence>
<evidence type="ECO:0000313" key="4">
    <source>
        <dbReference type="EMBL" id="SVC94037.1"/>
    </source>
</evidence>
<keyword evidence="2" id="KW-0963">Cytoplasm</keyword>
<proteinExistence type="predicted"/>
<evidence type="ECO:0000256" key="1">
    <source>
        <dbReference type="ARBA" id="ARBA00004496"/>
    </source>
</evidence>
<accession>A0A382RA60</accession>
<keyword evidence="3" id="KW-0143">Chaperone</keyword>
<reference evidence="4" key="1">
    <citation type="submission" date="2018-05" db="EMBL/GenBank/DDBJ databases">
        <authorList>
            <person name="Lanie J.A."/>
            <person name="Ng W.-L."/>
            <person name="Kazmierczak K.M."/>
            <person name="Andrzejewski T.M."/>
            <person name="Davidsen T.M."/>
            <person name="Wayne K.J."/>
            <person name="Tettelin H."/>
            <person name="Glass J.I."/>
            <person name="Rusch D."/>
            <person name="Podicherti R."/>
            <person name="Tsui H.-C.T."/>
            <person name="Winkler M.E."/>
        </authorList>
    </citation>
    <scope>NUCLEOTIDE SEQUENCE</scope>
</reference>
<dbReference type="SUPFAM" id="SSF109910">
    <property type="entry name" value="YgfY-like"/>
    <property type="match status" value="1"/>
</dbReference>
<dbReference type="GO" id="GO:0006105">
    <property type="term" value="P:succinate metabolic process"/>
    <property type="evidence" value="ECO:0007669"/>
    <property type="project" value="TreeGrafter"/>
</dbReference>
<dbReference type="Pfam" id="PF03937">
    <property type="entry name" value="Sdh5"/>
    <property type="match status" value="1"/>
</dbReference>
<dbReference type="PANTHER" id="PTHR39585:SF1">
    <property type="entry name" value="FAD ASSEMBLY FACTOR SDHE"/>
    <property type="match status" value="1"/>
</dbReference>
<dbReference type="PANTHER" id="PTHR39585">
    <property type="entry name" value="FAD ASSEMBLY FACTOR SDHE"/>
    <property type="match status" value="1"/>
</dbReference>
<evidence type="ECO:0008006" key="5">
    <source>
        <dbReference type="Google" id="ProtNLM"/>
    </source>
</evidence>
<evidence type="ECO:0000256" key="2">
    <source>
        <dbReference type="ARBA" id="ARBA00022490"/>
    </source>
</evidence>
<evidence type="ECO:0000256" key="3">
    <source>
        <dbReference type="ARBA" id="ARBA00023186"/>
    </source>
</evidence>
<protein>
    <recommendedName>
        <fullName evidence="5">FAD assembly factor SdhE</fullName>
    </recommendedName>
</protein>